<accession>A0A1E3R057</accession>
<keyword evidence="4" id="KW-1185">Reference proteome</keyword>
<dbReference type="PANTHER" id="PTHR15157:SF5">
    <property type="entry name" value="UV RADIATION RESISTANCE-ASSOCIATED GENE PROTEIN"/>
    <property type="match status" value="1"/>
</dbReference>
<dbReference type="GO" id="GO:0000149">
    <property type="term" value="F:SNARE binding"/>
    <property type="evidence" value="ECO:0007669"/>
    <property type="project" value="TreeGrafter"/>
</dbReference>
<dbReference type="GeneID" id="30150501"/>
<organism evidence="3 4">
    <name type="scientific">Babjeviella inositovora NRRL Y-12698</name>
    <dbReference type="NCBI Taxonomy" id="984486"/>
    <lineage>
        <taxon>Eukaryota</taxon>
        <taxon>Fungi</taxon>
        <taxon>Dikarya</taxon>
        <taxon>Ascomycota</taxon>
        <taxon>Saccharomycotina</taxon>
        <taxon>Pichiomycetes</taxon>
        <taxon>Serinales incertae sedis</taxon>
        <taxon>Babjeviella</taxon>
    </lineage>
</organism>
<dbReference type="GO" id="GO:0000323">
    <property type="term" value="C:lytic vacuole"/>
    <property type="evidence" value="ECO:0007669"/>
    <property type="project" value="TreeGrafter"/>
</dbReference>
<dbReference type="STRING" id="984486.A0A1E3R057"/>
<dbReference type="AlphaFoldDB" id="A0A1E3R057"/>
<dbReference type="GO" id="GO:0005768">
    <property type="term" value="C:endosome"/>
    <property type="evidence" value="ECO:0007669"/>
    <property type="project" value="TreeGrafter"/>
</dbReference>
<dbReference type="GO" id="GO:0035493">
    <property type="term" value="P:SNARE complex assembly"/>
    <property type="evidence" value="ECO:0007669"/>
    <property type="project" value="TreeGrafter"/>
</dbReference>
<dbReference type="InterPro" id="IPR040939">
    <property type="entry name" value="Vps38"/>
</dbReference>
<gene>
    <name evidence="3" type="ORF">BABINDRAFT_76071</name>
</gene>
<dbReference type="OrthoDB" id="72772at2759"/>
<name>A0A1E3R057_9ASCO</name>
<feature type="compositionally biased region" description="Basic and acidic residues" evidence="2">
    <location>
        <begin position="7"/>
        <end position="21"/>
    </location>
</feature>
<sequence>MDETGEEDSRGCGNVEEKSVKGDQMGNILHGTNVSGIPNPATNISISKKSTKIYEDVSKSVSGGTPKAPDTSDISILIPDDAVSDVARAISELKTTSDDTLRPTDITNEDKIIPNHTKETRTILDTKEARPICDNANGAKALSGDMNGPRAVSGNTHASFGSIPTSNSIHGPSALNTEEPLTIQDGPNQSISGSRAIFDFPRAHPTALQAALHLLNSRKLGIDSFYSLHPLSSPKPLYISEVIPQEINPEFQVMDLSGLSCLMKRSGVCFKLWGRRHGAWANVLTLNLDLNRLVRTCESFGKMTDPNTVIFQLSDGLYVLPDSPYAISDPSEASHSIFGRNYSIVRDSCSFDAIMKMGNLQQFIRDVQISKWDQISQIDARLNGEEMIQANTLENSARKVALLKKLVDEEKIRVYGLSETIERARNNIETSRQKFSVRSTIKLNEAKQILAQEREEFGGLLANHHQINEAVPLERSERIAALLRVYPIKKGPEDHRLFNLLVPPDFVKTVVAPFLEMEHVQPSNPHIGVTMGEVDAVLGYIVQILLEIEAVTLIPLRYPLRYMGSKSVVSDPVAAALFPLWFKDSSGGGVAWLKFCRGIFLLYSDIRQVIYALQLPEKDSTDLLGMVKGICDVLRRKDVLGDGDFRISADPRPSVPPSMFAHLVSSSSWGLRLKTYGVE</sequence>
<dbReference type="RefSeq" id="XP_018988075.1">
    <property type="nucleotide sequence ID" value="XM_019132648.1"/>
</dbReference>
<evidence type="ECO:0000256" key="1">
    <source>
        <dbReference type="ARBA" id="ARBA00023054"/>
    </source>
</evidence>
<dbReference type="Proteomes" id="UP000094336">
    <property type="component" value="Unassembled WGS sequence"/>
</dbReference>
<feature type="compositionally biased region" description="Polar residues" evidence="2">
    <location>
        <begin position="30"/>
        <end position="44"/>
    </location>
</feature>
<protein>
    <submittedName>
        <fullName evidence="3">Uncharacterized protein</fullName>
    </submittedName>
</protein>
<evidence type="ECO:0000313" key="4">
    <source>
        <dbReference type="Proteomes" id="UP000094336"/>
    </source>
</evidence>
<proteinExistence type="predicted"/>
<dbReference type="Pfam" id="PF17649">
    <property type="entry name" value="VPS38"/>
    <property type="match status" value="1"/>
</dbReference>
<dbReference type="EMBL" id="KV454426">
    <property type="protein sequence ID" value="ODQ82747.1"/>
    <property type="molecule type" value="Genomic_DNA"/>
</dbReference>
<dbReference type="GO" id="GO:0034272">
    <property type="term" value="C:phosphatidylinositol 3-kinase complex, class III, type II"/>
    <property type="evidence" value="ECO:0007669"/>
    <property type="project" value="InterPro"/>
</dbReference>
<dbReference type="PANTHER" id="PTHR15157">
    <property type="entry name" value="UV RADIATION RESISTANCE-ASSOCIATED GENE PROTEIN"/>
    <property type="match status" value="1"/>
</dbReference>
<feature type="region of interest" description="Disordered" evidence="2">
    <location>
        <begin position="1"/>
        <end position="44"/>
    </location>
</feature>
<evidence type="ECO:0000256" key="2">
    <source>
        <dbReference type="SAM" id="MobiDB-lite"/>
    </source>
</evidence>
<keyword evidence="1" id="KW-0175">Coiled coil</keyword>
<evidence type="ECO:0000313" key="3">
    <source>
        <dbReference type="EMBL" id="ODQ82747.1"/>
    </source>
</evidence>
<reference evidence="4" key="1">
    <citation type="submission" date="2016-05" db="EMBL/GenBank/DDBJ databases">
        <title>Comparative genomics of biotechnologically important yeasts.</title>
        <authorList>
            <consortium name="DOE Joint Genome Institute"/>
            <person name="Riley R."/>
            <person name="Haridas S."/>
            <person name="Wolfe K.H."/>
            <person name="Lopes M.R."/>
            <person name="Hittinger C.T."/>
            <person name="Goker M."/>
            <person name="Salamov A."/>
            <person name="Wisecaver J."/>
            <person name="Long T.M."/>
            <person name="Aerts A.L."/>
            <person name="Barry K."/>
            <person name="Choi C."/>
            <person name="Clum A."/>
            <person name="Coughlan A.Y."/>
            <person name="Deshpande S."/>
            <person name="Douglass A.P."/>
            <person name="Hanson S.J."/>
            <person name="Klenk H.-P."/>
            <person name="Labutti K."/>
            <person name="Lapidus A."/>
            <person name="Lindquist E."/>
            <person name="Lipzen A."/>
            <person name="Meier-Kolthoff J.P."/>
            <person name="Ohm R.A."/>
            <person name="Otillar R.P."/>
            <person name="Pangilinan J."/>
            <person name="Peng Y."/>
            <person name="Rokas A."/>
            <person name="Rosa C.A."/>
            <person name="Scheuner C."/>
            <person name="Sibirny A.A."/>
            <person name="Slot J.C."/>
            <person name="Stielow J.B."/>
            <person name="Sun H."/>
            <person name="Kurtzman C.P."/>
            <person name="Blackwell M."/>
            <person name="Grigoriev I.V."/>
            <person name="Jeffries T.W."/>
        </authorList>
    </citation>
    <scope>NUCLEOTIDE SEQUENCE [LARGE SCALE GENOMIC DNA]</scope>
    <source>
        <strain evidence="4">NRRL Y-12698</strain>
    </source>
</reference>